<dbReference type="AlphaFoldDB" id="A0A271J5L1"/>
<reference evidence="1 2" key="1">
    <citation type="submission" date="2016-11" db="EMBL/GenBank/DDBJ databases">
        <title>Study of marine rhodopsin-containing bacteria.</title>
        <authorList>
            <person name="Yoshizawa S."/>
            <person name="Kumagai Y."/>
            <person name="Kogure K."/>
        </authorList>
    </citation>
    <scope>NUCLEOTIDE SEQUENCE [LARGE SCALE GENOMIC DNA]</scope>
    <source>
        <strain evidence="1 2">SAORIC-28</strain>
    </source>
</reference>
<dbReference type="InterPro" id="IPR047729">
    <property type="entry name" value="Sce7726-like"/>
</dbReference>
<organism evidence="1 2">
    <name type="scientific">Rubrivirga marina</name>
    <dbReference type="NCBI Taxonomy" id="1196024"/>
    <lineage>
        <taxon>Bacteria</taxon>
        <taxon>Pseudomonadati</taxon>
        <taxon>Rhodothermota</taxon>
        <taxon>Rhodothermia</taxon>
        <taxon>Rhodothermales</taxon>
        <taxon>Rubricoccaceae</taxon>
        <taxon>Rubrivirga</taxon>
    </lineage>
</organism>
<name>A0A271J5L1_9BACT</name>
<dbReference type="EMBL" id="MQWD01000001">
    <property type="protein sequence ID" value="PAP78821.1"/>
    <property type="molecule type" value="Genomic_DNA"/>
</dbReference>
<evidence type="ECO:0000313" key="1">
    <source>
        <dbReference type="EMBL" id="PAP78821.1"/>
    </source>
</evidence>
<comment type="caution">
    <text evidence="1">The sequence shown here is derived from an EMBL/GenBank/DDBJ whole genome shotgun (WGS) entry which is preliminary data.</text>
</comment>
<proteinExistence type="predicted"/>
<accession>A0A271J5L1</accession>
<keyword evidence="2" id="KW-1185">Reference proteome</keyword>
<dbReference type="Proteomes" id="UP000216339">
    <property type="component" value="Unassembled WGS sequence"/>
</dbReference>
<protein>
    <recommendedName>
        <fullName evidence="3">Sce7726 family protein</fullName>
    </recommendedName>
</protein>
<gene>
    <name evidence="1" type="ORF">BSZ37_16940</name>
</gene>
<evidence type="ECO:0000313" key="2">
    <source>
        <dbReference type="Proteomes" id="UP000216339"/>
    </source>
</evidence>
<evidence type="ECO:0008006" key="3">
    <source>
        <dbReference type="Google" id="ProtNLM"/>
    </source>
</evidence>
<dbReference type="NCBIfam" id="NF033832">
    <property type="entry name" value="sce7726_fam"/>
    <property type="match status" value="1"/>
</dbReference>
<sequence length="209" mass="23422">MASVASGPRRSAYLRSVSLADPPIRAALVRDVVPGLIDGDPDGFWFHEMGLCEHRARVDLAVFNGHIHGIEIKSDRDTFARLDQQAEVYNAVLDLITVVVGEAHEVTVESHVDEWWGISVAREGASGVLIDRIRPPEQNPQRDAEMIAHLLWRDEAVELLDRLGCARGVRSKPRYFVCKRLSEALPIEDLSREVRQTIKARGDWRATPS</sequence>